<evidence type="ECO:0000256" key="6">
    <source>
        <dbReference type="ARBA" id="ARBA00023065"/>
    </source>
</evidence>
<proteinExistence type="inferred from homology"/>
<comment type="subcellular location">
    <subcellularLocation>
        <location evidence="1 11">Cell membrane</location>
        <topology evidence="1 11">Multi-pass membrane protein</topology>
    </subcellularLocation>
</comment>
<comment type="similarity">
    <text evidence="9 11">Belongs to the fluoride channel Fluc/FEX (TC 1.A.43) family.</text>
</comment>
<feature type="binding site" evidence="11">
    <location>
        <position position="79"/>
    </location>
    <ligand>
        <name>Na(+)</name>
        <dbReference type="ChEBI" id="CHEBI:29101"/>
        <note>structural</note>
    </ligand>
</feature>
<evidence type="ECO:0000256" key="7">
    <source>
        <dbReference type="ARBA" id="ARBA00023136"/>
    </source>
</evidence>
<evidence type="ECO:0000256" key="5">
    <source>
        <dbReference type="ARBA" id="ARBA00022989"/>
    </source>
</evidence>
<protein>
    <recommendedName>
        <fullName evidence="11">Fluoride-specific ion channel FluC</fullName>
    </recommendedName>
</protein>
<keyword evidence="11" id="KW-0479">Metal-binding</keyword>
<keyword evidence="5 11" id="KW-1133">Transmembrane helix</keyword>
<dbReference type="Pfam" id="PF02537">
    <property type="entry name" value="CRCB"/>
    <property type="match status" value="1"/>
</dbReference>
<name>A0A9D7SRQ9_9BACT</name>
<evidence type="ECO:0000256" key="9">
    <source>
        <dbReference type="ARBA" id="ARBA00035120"/>
    </source>
</evidence>
<dbReference type="PANTHER" id="PTHR28259:SF1">
    <property type="entry name" value="FLUORIDE EXPORT PROTEIN 1-RELATED"/>
    <property type="match status" value="1"/>
</dbReference>
<evidence type="ECO:0000313" key="13">
    <source>
        <dbReference type="Proteomes" id="UP000808337"/>
    </source>
</evidence>
<dbReference type="EMBL" id="JADKGY010000001">
    <property type="protein sequence ID" value="MBK9981076.1"/>
    <property type="molecule type" value="Genomic_DNA"/>
</dbReference>
<keyword evidence="11" id="KW-0813">Transport</keyword>
<evidence type="ECO:0000256" key="10">
    <source>
        <dbReference type="ARBA" id="ARBA00035585"/>
    </source>
</evidence>
<comment type="activity regulation">
    <text evidence="11">Na(+) is not transported, but it plays an essential structural role and its presence is essential for fluoride channel function.</text>
</comment>
<evidence type="ECO:0000256" key="3">
    <source>
        <dbReference type="ARBA" id="ARBA00022519"/>
    </source>
</evidence>
<evidence type="ECO:0000256" key="8">
    <source>
        <dbReference type="ARBA" id="ARBA00023303"/>
    </source>
</evidence>
<feature type="transmembrane region" description="Helical" evidence="11">
    <location>
        <begin position="66"/>
        <end position="86"/>
    </location>
</feature>
<accession>A0A9D7SRQ9</accession>
<dbReference type="GO" id="GO:0062054">
    <property type="term" value="F:fluoride channel activity"/>
    <property type="evidence" value="ECO:0007669"/>
    <property type="project" value="UniProtKB-UniRule"/>
</dbReference>
<dbReference type="InterPro" id="IPR003691">
    <property type="entry name" value="FluC"/>
</dbReference>
<gene>
    <name evidence="11 12" type="primary">crcB</name>
    <name evidence="11" type="synonym">fluC</name>
    <name evidence="12" type="ORF">IPP15_01395</name>
</gene>
<feature type="transmembrane region" description="Helical" evidence="11">
    <location>
        <begin position="98"/>
        <end position="122"/>
    </location>
</feature>
<keyword evidence="4 11" id="KW-0812">Transmembrane</keyword>
<reference evidence="12 13" key="1">
    <citation type="submission" date="2020-10" db="EMBL/GenBank/DDBJ databases">
        <title>Connecting structure to function with the recovery of over 1000 high-quality activated sludge metagenome-assembled genomes encoding full-length rRNA genes using long-read sequencing.</title>
        <authorList>
            <person name="Singleton C.M."/>
            <person name="Petriglieri F."/>
            <person name="Kristensen J.M."/>
            <person name="Kirkegaard R.H."/>
            <person name="Michaelsen T.Y."/>
            <person name="Andersen M.H."/>
            <person name="Karst S.M."/>
            <person name="Dueholm M.S."/>
            <person name="Nielsen P.H."/>
            <person name="Albertsen M."/>
        </authorList>
    </citation>
    <scope>NUCLEOTIDE SEQUENCE [LARGE SCALE GENOMIC DNA]</scope>
    <source>
        <strain evidence="12">Ribe_18-Q3-R11-54_MAXAC.273</strain>
    </source>
</reference>
<evidence type="ECO:0000256" key="1">
    <source>
        <dbReference type="ARBA" id="ARBA00004651"/>
    </source>
</evidence>
<keyword evidence="11" id="KW-0915">Sodium</keyword>
<comment type="catalytic activity">
    <reaction evidence="10">
        <text>fluoride(in) = fluoride(out)</text>
        <dbReference type="Rhea" id="RHEA:76159"/>
        <dbReference type="ChEBI" id="CHEBI:17051"/>
    </reaction>
    <physiologicalReaction direction="left-to-right" evidence="10">
        <dbReference type="Rhea" id="RHEA:76160"/>
    </physiologicalReaction>
</comment>
<dbReference type="PANTHER" id="PTHR28259">
    <property type="entry name" value="FLUORIDE EXPORT PROTEIN 1-RELATED"/>
    <property type="match status" value="1"/>
</dbReference>
<dbReference type="GO" id="GO:0005886">
    <property type="term" value="C:plasma membrane"/>
    <property type="evidence" value="ECO:0007669"/>
    <property type="project" value="UniProtKB-SubCell"/>
</dbReference>
<dbReference type="GO" id="GO:0140114">
    <property type="term" value="P:cellular detoxification of fluoride"/>
    <property type="evidence" value="ECO:0007669"/>
    <property type="project" value="UniProtKB-UniRule"/>
</dbReference>
<comment type="function">
    <text evidence="11">Fluoride-specific ion channel. Important for reducing fluoride concentration in the cell, thus reducing its toxicity.</text>
</comment>
<dbReference type="HAMAP" id="MF_00454">
    <property type="entry name" value="FluC"/>
    <property type="match status" value="1"/>
</dbReference>
<keyword evidence="3" id="KW-0997">Cell inner membrane</keyword>
<comment type="caution">
    <text evidence="12">The sequence shown here is derived from an EMBL/GenBank/DDBJ whole genome shotgun (WGS) entry which is preliminary data.</text>
</comment>
<feature type="binding site" evidence="11">
    <location>
        <position position="76"/>
    </location>
    <ligand>
        <name>Na(+)</name>
        <dbReference type="ChEBI" id="CHEBI:29101"/>
        <note>structural</note>
    </ligand>
</feature>
<evidence type="ECO:0000256" key="2">
    <source>
        <dbReference type="ARBA" id="ARBA00022475"/>
    </source>
</evidence>
<dbReference type="AlphaFoldDB" id="A0A9D7SRQ9"/>
<evidence type="ECO:0000313" key="12">
    <source>
        <dbReference type="EMBL" id="MBK9981076.1"/>
    </source>
</evidence>
<dbReference type="Proteomes" id="UP000808337">
    <property type="component" value="Unassembled WGS sequence"/>
</dbReference>
<keyword evidence="7 11" id="KW-0472">Membrane</keyword>
<keyword evidence="2 11" id="KW-1003">Cell membrane</keyword>
<dbReference type="NCBIfam" id="TIGR00494">
    <property type="entry name" value="crcB"/>
    <property type="match status" value="1"/>
</dbReference>
<keyword evidence="6 11" id="KW-0406">Ion transport</keyword>
<organism evidence="12 13">
    <name type="scientific">Candidatus Opimibacter skivensis</name>
    <dbReference type="NCBI Taxonomy" id="2982028"/>
    <lineage>
        <taxon>Bacteria</taxon>
        <taxon>Pseudomonadati</taxon>
        <taxon>Bacteroidota</taxon>
        <taxon>Saprospiria</taxon>
        <taxon>Saprospirales</taxon>
        <taxon>Saprospiraceae</taxon>
        <taxon>Candidatus Opimibacter</taxon>
    </lineage>
</organism>
<keyword evidence="8 11" id="KW-0407">Ion channel</keyword>
<sequence length="124" mass="13500">MSRTLLLIGIGGFIGSIARYATASWLTRIIPSAFPYGTFVVNITGCLVIGLIYGLSQRFHWVTPEWGFFLATGFCGGYTTFSTFAYENITLLQNSNYLIFAIYSIGSFGIGLLSVFAGIALARI</sequence>
<evidence type="ECO:0000256" key="4">
    <source>
        <dbReference type="ARBA" id="ARBA00022692"/>
    </source>
</evidence>
<evidence type="ECO:0000256" key="11">
    <source>
        <dbReference type="HAMAP-Rule" id="MF_00454"/>
    </source>
</evidence>
<dbReference type="GO" id="GO:0046872">
    <property type="term" value="F:metal ion binding"/>
    <property type="evidence" value="ECO:0007669"/>
    <property type="project" value="UniProtKB-KW"/>
</dbReference>
<feature type="transmembrane region" description="Helical" evidence="11">
    <location>
        <begin position="33"/>
        <end position="54"/>
    </location>
</feature>